<sequence length="159" mass="17366">MALSRVLIVLALTATIFSTIATAKDFIVGDEKGWTIGFDYQAWAADKVFHVGDKLVFKYPIGKHNVFKVDGIGFKNCAAPAATQAMTSGEDTIELATPGRKWYICGVANHCQTGQKLVIDVLSQTLAPSLPPSHSPAPAPLPWSHFSKWVPRKLFRGFH</sequence>
<evidence type="ECO:0000313" key="1">
    <source>
        <dbReference type="EMBL" id="KAI4332495.1"/>
    </source>
</evidence>
<dbReference type="EMBL" id="CM039432">
    <property type="protein sequence ID" value="KAI4332495.1"/>
    <property type="molecule type" value="Genomic_DNA"/>
</dbReference>
<keyword evidence="2" id="KW-1185">Reference proteome</keyword>
<comment type="caution">
    <text evidence="1">The sequence shown here is derived from an EMBL/GenBank/DDBJ whole genome shotgun (WGS) entry which is preliminary data.</text>
</comment>
<protein>
    <submittedName>
        <fullName evidence="1">Uncharacterized protein</fullName>
    </submittedName>
</protein>
<organism evidence="1 2">
    <name type="scientific">Bauhinia variegata</name>
    <name type="common">Purple orchid tree</name>
    <name type="synonym">Phanera variegata</name>
    <dbReference type="NCBI Taxonomy" id="167791"/>
    <lineage>
        <taxon>Eukaryota</taxon>
        <taxon>Viridiplantae</taxon>
        <taxon>Streptophyta</taxon>
        <taxon>Embryophyta</taxon>
        <taxon>Tracheophyta</taxon>
        <taxon>Spermatophyta</taxon>
        <taxon>Magnoliopsida</taxon>
        <taxon>eudicotyledons</taxon>
        <taxon>Gunneridae</taxon>
        <taxon>Pentapetalae</taxon>
        <taxon>rosids</taxon>
        <taxon>fabids</taxon>
        <taxon>Fabales</taxon>
        <taxon>Fabaceae</taxon>
        <taxon>Cercidoideae</taxon>
        <taxon>Cercideae</taxon>
        <taxon>Bauhiniinae</taxon>
        <taxon>Bauhinia</taxon>
    </lineage>
</organism>
<gene>
    <name evidence="1" type="ORF">L6164_017399</name>
</gene>
<reference evidence="1 2" key="1">
    <citation type="journal article" date="2022" name="DNA Res.">
        <title>Chromosomal-level genome assembly of the orchid tree Bauhinia variegata (Leguminosae; Cercidoideae) supports the allotetraploid origin hypothesis of Bauhinia.</title>
        <authorList>
            <person name="Zhong Y."/>
            <person name="Chen Y."/>
            <person name="Zheng D."/>
            <person name="Pang J."/>
            <person name="Liu Y."/>
            <person name="Luo S."/>
            <person name="Meng S."/>
            <person name="Qian L."/>
            <person name="Wei D."/>
            <person name="Dai S."/>
            <person name="Zhou R."/>
        </authorList>
    </citation>
    <scope>NUCLEOTIDE SEQUENCE [LARGE SCALE GENOMIC DNA]</scope>
    <source>
        <strain evidence="1">BV-YZ2020</strain>
    </source>
</reference>
<dbReference type="Proteomes" id="UP000828941">
    <property type="component" value="Chromosome 7"/>
</dbReference>
<proteinExistence type="predicted"/>
<accession>A0ACB9NCR8</accession>
<evidence type="ECO:0000313" key="2">
    <source>
        <dbReference type="Proteomes" id="UP000828941"/>
    </source>
</evidence>
<name>A0ACB9NCR8_BAUVA</name>